<evidence type="ECO:0000256" key="3">
    <source>
        <dbReference type="ARBA" id="ARBA00007958"/>
    </source>
</evidence>
<dbReference type="InterPro" id="IPR006357">
    <property type="entry name" value="HAD-SF_hydro_IIA"/>
</dbReference>
<comment type="subcellular location">
    <subcellularLocation>
        <location evidence="2">Cytoplasm</location>
    </subcellularLocation>
</comment>
<dbReference type="InterPro" id="IPR023214">
    <property type="entry name" value="HAD_sf"/>
</dbReference>
<evidence type="ECO:0000256" key="8">
    <source>
        <dbReference type="ARBA" id="ARBA00039666"/>
    </source>
</evidence>
<dbReference type="Pfam" id="PF13242">
    <property type="entry name" value="Hydrolase_like"/>
    <property type="match status" value="1"/>
</dbReference>
<dbReference type="GO" id="GO:0005737">
    <property type="term" value="C:cytoplasm"/>
    <property type="evidence" value="ECO:0007669"/>
    <property type="project" value="UniProtKB-SubCell"/>
</dbReference>
<dbReference type="Pfam" id="PF13344">
    <property type="entry name" value="Hydrolase_6"/>
    <property type="match status" value="1"/>
</dbReference>
<dbReference type="InterPro" id="IPR006355">
    <property type="entry name" value="LHPP/HDHD2"/>
</dbReference>
<dbReference type="Proteomes" id="UP000000238">
    <property type="component" value="Chromosome"/>
</dbReference>
<keyword evidence="6" id="KW-0378">Hydrolase</keyword>
<dbReference type="GO" id="GO:0016791">
    <property type="term" value="F:phosphatase activity"/>
    <property type="evidence" value="ECO:0007669"/>
    <property type="project" value="InterPro"/>
</dbReference>
<dbReference type="OrthoDB" id="148966at2"/>
<dbReference type="RefSeq" id="WP_011397879.1">
    <property type="nucleotide sequence ID" value="NC_007645.1"/>
</dbReference>
<name>Q2SEW2_HAHCH</name>
<organism evidence="9 10">
    <name type="scientific">Hahella chejuensis (strain KCTC 2396)</name>
    <dbReference type="NCBI Taxonomy" id="349521"/>
    <lineage>
        <taxon>Bacteria</taxon>
        <taxon>Pseudomonadati</taxon>
        <taxon>Pseudomonadota</taxon>
        <taxon>Gammaproteobacteria</taxon>
        <taxon>Oceanospirillales</taxon>
        <taxon>Hahellaceae</taxon>
        <taxon>Hahella</taxon>
    </lineage>
</organism>
<dbReference type="SUPFAM" id="SSF56784">
    <property type="entry name" value="HAD-like"/>
    <property type="match status" value="1"/>
</dbReference>
<keyword evidence="10" id="KW-1185">Reference proteome</keyword>
<evidence type="ECO:0000313" key="9">
    <source>
        <dbReference type="EMBL" id="ABC30812.1"/>
    </source>
</evidence>
<dbReference type="eggNOG" id="COG0647">
    <property type="taxonomic scope" value="Bacteria"/>
</dbReference>
<dbReference type="InterPro" id="IPR036412">
    <property type="entry name" value="HAD-like_sf"/>
</dbReference>
<reference evidence="9 10" key="1">
    <citation type="journal article" date="2005" name="Nucleic Acids Res.">
        <title>Genomic blueprint of Hahella chejuensis, a marine microbe producing an algicidal agent.</title>
        <authorList>
            <person name="Jeong H."/>
            <person name="Yim J.H."/>
            <person name="Lee C."/>
            <person name="Choi S.-H."/>
            <person name="Park Y.K."/>
            <person name="Yoon S.H."/>
            <person name="Hur C.-G."/>
            <person name="Kang H.-Y."/>
            <person name="Kim D."/>
            <person name="Lee H.H."/>
            <person name="Park K.H."/>
            <person name="Park S.-H."/>
            <person name="Park H.-S."/>
            <person name="Lee H.K."/>
            <person name="Oh T.K."/>
            <person name="Kim J.F."/>
        </authorList>
    </citation>
    <scope>NUCLEOTIDE SEQUENCE [LARGE SCALE GENOMIC DNA]</scope>
    <source>
        <strain evidence="9 10">KCTC 2396</strain>
    </source>
</reference>
<dbReference type="STRING" id="349521.HCH_04101"/>
<evidence type="ECO:0000256" key="4">
    <source>
        <dbReference type="ARBA" id="ARBA00022490"/>
    </source>
</evidence>
<evidence type="ECO:0000256" key="5">
    <source>
        <dbReference type="ARBA" id="ARBA00022723"/>
    </source>
</evidence>
<dbReference type="AlphaFoldDB" id="Q2SEW2"/>
<comment type="cofactor">
    <cofactor evidence="1">
        <name>Mg(2+)</name>
        <dbReference type="ChEBI" id="CHEBI:18420"/>
    </cofactor>
</comment>
<sequence>MPLAYKALFLDLSGVIYEGNQTIPGAVEAVVRAREKGLALRFITNTASQSSRDLLRRLRSMGLSLQDSELFTAPLAAKAYILEHRLRPLCIVNDAVQEDLADLDSDDPNCVLLGDARDGLNYRNLNRAFRLCRNGAPLIGIGMNKYFKDDEGLMLDAGPFIRALEWAADVTAVIMGKPSQAFFDQVRATTGLSPEQCLMVGDDVAGDVEGAVKAGLQGCLVRTGKFLPEDEQRLPAGAQVVDSLADLFY</sequence>
<gene>
    <name evidence="9" type="ordered locus">HCH_04101</name>
</gene>
<dbReference type="GO" id="GO:0046872">
    <property type="term" value="F:metal ion binding"/>
    <property type="evidence" value="ECO:0007669"/>
    <property type="project" value="UniProtKB-KW"/>
</dbReference>
<keyword evidence="4" id="KW-0963">Cytoplasm</keyword>
<evidence type="ECO:0000256" key="2">
    <source>
        <dbReference type="ARBA" id="ARBA00004496"/>
    </source>
</evidence>
<evidence type="ECO:0000256" key="1">
    <source>
        <dbReference type="ARBA" id="ARBA00001946"/>
    </source>
</evidence>
<dbReference type="KEGG" id="hch:HCH_04101"/>
<evidence type="ECO:0000256" key="6">
    <source>
        <dbReference type="ARBA" id="ARBA00022801"/>
    </source>
</evidence>
<dbReference type="PANTHER" id="PTHR19288:SF46">
    <property type="entry name" value="HALOACID DEHALOGENASE-LIKE HYDROLASE DOMAIN-CONTAINING PROTEIN 2"/>
    <property type="match status" value="1"/>
</dbReference>
<dbReference type="NCBIfam" id="TIGR01460">
    <property type="entry name" value="HAD-SF-IIA"/>
    <property type="match status" value="1"/>
</dbReference>
<dbReference type="PANTHER" id="PTHR19288">
    <property type="entry name" value="4-NITROPHENYLPHOSPHATASE-RELATED"/>
    <property type="match status" value="1"/>
</dbReference>
<dbReference type="NCBIfam" id="TIGR01458">
    <property type="entry name" value="HAD-SF-IIA-hyp3"/>
    <property type="match status" value="1"/>
</dbReference>
<comment type="similarity">
    <text evidence="3">Belongs to the HAD-like hydrolase superfamily.</text>
</comment>
<accession>Q2SEW2</accession>
<proteinExistence type="inferred from homology"/>
<protein>
    <recommendedName>
        <fullName evidence="8">Haloacid dehalogenase-like hydrolase domain-containing protein 2</fullName>
    </recommendedName>
</protein>
<keyword evidence="5" id="KW-0479">Metal-binding</keyword>
<dbReference type="FunFam" id="3.40.50.1000:FF:000051">
    <property type="entry name" value="Phospholysine phosphohistidine inorganic pyrophosphate phosphatase"/>
    <property type="match status" value="1"/>
</dbReference>
<dbReference type="GO" id="GO:0016462">
    <property type="term" value="F:pyrophosphatase activity"/>
    <property type="evidence" value="ECO:0007669"/>
    <property type="project" value="UniProtKB-ARBA"/>
</dbReference>
<keyword evidence="7" id="KW-0460">Magnesium</keyword>
<dbReference type="EMBL" id="CP000155">
    <property type="protein sequence ID" value="ABC30812.1"/>
    <property type="molecule type" value="Genomic_DNA"/>
</dbReference>
<dbReference type="Gene3D" id="3.40.50.1000">
    <property type="entry name" value="HAD superfamily/HAD-like"/>
    <property type="match status" value="2"/>
</dbReference>
<evidence type="ECO:0000256" key="7">
    <source>
        <dbReference type="ARBA" id="ARBA00022842"/>
    </source>
</evidence>
<evidence type="ECO:0000313" key="10">
    <source>
        <dbReference type="Proteomes" id="UP000000238"/>
    </source>
</evidence>
<dbReference type="HOGENOM" id="CLU_043473_4_0_6"/>